<dbReference type="Proteomes" id="UP001153365">
    <property type="component" value="Unassembled WGS sequence"/>
</dbReference>
<dbReference type="Gene3D" id="3.30.50.10">
    <property type="entry name" value="Erythroid Transcription Factor GATA-1, subunit A"/>
    <property type="match status" value="1"/>
</dbReference>
<dbReference type="SMART" id="SM00401">
    <property type="entry name" value="ZnF_GATA"/>
    <property type="match status" value="1"/>
</dbReference>
<feature type="compositionally biased region" description="Low complexity" evidence="7">
    <location>
        <begin position="271"/>
        <end position="287"/>
    </location>
</feature>
<feature type="compositionally biased region" description="Low complexity" evidence="7">
    <location>
        <begin position="490"/>
        <end position="502"/>
    </location>
</feature>
<dbReference type="PANTHER" id="PTHR10071">
    <property type="entry name" value="TRANSCRIPTION FACTOR GATA FAMILY MEMBER"/>
    <property type="match status" value="1"/>
</dbReference>
<keyword evidence="10" id="KW-1185">Reference proteome</keyword>
<evidence type="ECO:0000256" key="5">
    <source>
        <dbReference type="ARBA" id="ARBA00023242"/>
    </source>
</evidence>
<dbReference type="PROSITE" id="PS50114">
    <property type="entry name" value="GATA_ZN_FINGER_2"/>
    <property type="match status" value="1"/>
</dbReference>
<dbReference type="PROSITE" id="PS00344">
    <property type="entry name" value="GATA_ZN_FINGER_1"/>
    <property type="match status" value="1"/>
</dbReference>
<dbReference type="PANTHER" id="PTHR10071:SF281">
    <property type="entry name" value="BOX A-BINDING FACTOR-RELATED"/>
    <property type="match status" value="1"/>
</dbReference>
<feature type="region of interest" description="Disordered" evidence="7">
    <location>
        <begin position="179"/>
        <end position="295"/>
    </location>
</feature>
<accession>A0AAV0AR48</accession>
<feature type="compositionally biased region" description="Low complexity" evidence="7">
    <location>
        <begin position="20"/>
        <end position="32"/>
    </location>
</feature>
<dbReference type="Pfam" id="PF00320">
    <property type="entry name" value="GATA"/>
    <property type="match status" value="1"/>
</dbReference>
<dbReference type="GO" id="GO:0005634">
    <property type="term" value="C:nucleus"/>
    <property type="evidence" value="ECO:0007669"/>
    <property type="project" value="UniProtKB-SubCell"/>
</dbReference>
<dbReference type="CDD" id="cd00202">
    <property type="entry name" value="ZnF_GATA"/>
    <property type="match status" value="1"/>
</dbReference>
<dbReference type="InterPro" id="IPR000679">
    <property type="entry name" value="Znf_GATA"/>
</dbReference>
<dbReference type="SUPFAM" id="SSF57716">
    <property type="entry name" value="Glucocorticoid receptor-like (DNA-binding domain)"/>
    <property type="match status" value="1"/>
</dbReference>
<feature type="compositionally biased region" description="Basic and acidic residues" evidence="7">
    <location>
        <begin position="208"/>
        <end position="220"/>
    </location>
</feature>
<dbReference type="EMBL" id="CALTRL010000839">
    <property type="protein sequence ID" value="CAH7669895.1"/>
    <property type="molecule type" value="Genomic_DNA"/>
</dbReference>
<keyword evidence="2" id="KW-0479">Metal-binding</keyword>
<dbReference type="InterPro" id="IPR039355">
    <property type="entry name" value="Transcription_factor_GATA"/>
</dbReference>
<dbReference type="GO" id="GO:0000122">
    <property type="term" value="P:negative regulation of transcription by RNA polymerase II"/>
    <property type="evidence" value="ECO:0007669"/>
    <property type="project" value="TreeGrafter"/>
</dbReference>
<evidence type="ECO:0000259" key="8">
    <source>
        <dbReference type="PROSITE" id="PS50114"/>
    </source>
</evidence>
<feature type="domain" description="GATA-type" evidence="8">
    <location>
        <begin position="41"/>
        <end position="88"/>
    </location>
</feature>
<dbReference type="GO" id="GO:0045944">
    <property type="term" value="P:positive regulation of transcription by RNA polymerase II"/>
    <property type="evidence" value="ECO:0007669"/>
    <property type="project" value="TreeGrafter"/>
</dbReference>
<dbReference type="AlphaFoldDB" id="A0AAV0AR48"/>
<evidence type="ECO:0000313" key="9">
    <source>
        <dbReference type="EMBL" id="CAH7669895.1"/>
    </source>
</evidence>
<dbReference type="PRINTS" id="PR00619">
    <property type="entry name" value="GATAZNFINGER"/>
</dbReference>
<feature type="region of interest" description="Disordered" evidence="7">
    <location>
        <begin position="414"/>
        <end position="505"/>
    </location>
</feature>
<dbReference type="InterPro" id="IPR013088">
    <property type="entry name" value="Znf_NHR/GATA"/>
</dbReference>
<evidence type="ECO:0000256" key="7">
    <source>
        <dbReference type="SAM" id="MobiDB-lite"/>
    </source>
</evidence>
<feature type="compositionally biased region" description="Polar residues" evidence="7">
    <location>
        <begin position="179"/>
        <end position="207"/>
    </location>
</feature>
<evidence type="ECO:0000256" key="2">
    <source>
        <dbReference type="ARBA" id="ARBA00022723"/>
    </source>
</evidence>
<evidence type="ECO:0000256" key="1">
    <source>
        <dbReference type="ARBA" id="ARBA00004123"/>
    </source>
</evidence>
<name>A0AAV0AR48_PHAPC</name>
<protein>
    <submittedName>
        <fullName evidence="9">Expressed protein</fullName>
    </submittedName>
</protein>
<keyword evidence="3 6" id="KW-0863">Zinc-finger</keyword>
<comment type="caution">
    <text evidence="9">The sequence shown here is derived from an EMBL/GenBank/DDBJ whole genome shotgun (WGS) entry which is preliminary data.</text>
</comment>
<feature type="compositionally biased region" description="Polar residues" evidence="7">
    <location>
        <begin position="260"/>
        <end position="270"/>
    </location>
</feature>
<sequence>MITHTHSSSVKSVQLHNITSSHSSSLRQSQPSVSNNFLPTCANCSTQTTPLWRRGDSGVTLCNACALFQKMKGRPRPISLKTDVIKQRNRLKTSDRDLKNISLDSSHSIKSEKLLNINVAESEKTRVLRMIRPRKLVSKLQITNPNSIYSQSNLRLPPASASDSLFHHSTAPHLVRSLSHSNLRKQPSSQLSIPFNQISPPLSSRSLDPQRRRDYPRKSDPGGLDNETASDSSSLSNLQRSTQRQRTHLRPTPSPGYLTPSCSPSSHNDLSTSHRATSSTSSPSQDSNPHFRTCGLSPVDGEHSFRNYQRECFSLNPSPVESVDRSTLSRTNSTGREFSGRNIRNALVPLDIPQREPNHFTSIHSADHTINNENRCYKERLFLAEDLNSSRNKTQLKRPVVLPPLSQLTCRIGLNPSPLPKISQKTNLSLGDWGPPTSFEASAQQASRSSSSPNSRSRDLISASSNGHGHPDQAMETSPVIKHPEKRSRNTNSWSPSPSSESIQLPKFNHGVELLKSPLISDSESGFCYTPDSRSVSEIGRGLAKLCHSPTSIPSARAHRITHIIETPPSSPESSLPKPAKSDLRMLLNHNTERFGQKTEY</sequence>
<feature type="compositionally biased region" description="Low complexity" evidence="7">
    <location>
        <begin position="441"/>
        <end position="455"/>
    </location>
</feature>
<evidence type="ECO:0000256" key="3">
    <source>
        <dbReference type="ARBA" id="ARBA00022771"/>
    </source>
</evidence>
<evidence type="ECO:0000256" key="6">
    <source>
        <dbReference type="PROSITE-ProRule" id="PRU00094"/>
    </source>
</evidence>
<feature type="compositionally biased region" description="Polar residues" evidence="7">
    <location>
        <begin position="1"/>
        <end position="19"/>
    </location>
</feature>
<comment type="subcellular location">
    <subcellularLocation>
        <location evidence="1">Nucleus</location>
    </subcellularLocation>
</comment>
<feature type="region of interest" description="Disordered" evidence="7">
    <location>
        <begin position="565"/>
        <end position="585"/>
    </location>
</feature>
<reference evidence="9" key="1">
    <citation type="submission" date="2022-06" db="EMBL/GenBank/DDBJ databases">
        <authorList>
            <consortium name="SYNGENTA / RWTH Aachen University"/>
        </authorList>
    </citation>
    <scope>NUCLEOTIDE SEQUENCE</scope>
</reference>
<feature type="compositionally biased region" description="Low complexity" evidence="7">
    <location>
        <begin position="229"/>
        <end position="242"/>
    </location>
</feature>
<keyword evidence="5" id="KW-0539">Nucleus</keyword>
<feature type="region of interest" description="Disordered" evidence="7">
    <location>
        <begin position="1"/>
        <end position="32"/>
    </location>
</feature>
<dbReference type="GO" id="GO:0008270">
    <property type="term" value="F:zinc ion binding"/>
    <property type="evidence" value="ECO:0007669"/>
    <property type="project" value="UniProtKB-KW"/>
</dbReference>
<organism evidence="9 10">
    <name type="scientific">Phakopsora pachyrhizi</name>
    <name type="common">Asian soybean rust disease fungus</name>
    <dbReference type="NCBI Taxonomy" id="170000"/>
    <lineage>
        <taxon>Eukaryota</taxon>
        <taxon>Fungi</taxon>
        <taxon>Dikarya</taxon>
        <taxon>Basidiomycota</taxon>
        <taxon>Pucciniomycotina</taxon>
        <taxon>Pucciniomycetes</taxon>
        <taxon>Pucciniales</taxon>
        <taxon>Phakopsoraceae</taxon>
        <taxon>Phakopsora</taxon>
    </lineage>
</organism>
<dbReference type="FunFam" id="3.30.50.10:FF:000007">
    <property type="entry name" value="Nitrogen regulatory AreA, N-terminal"/>
    <property type="match status" value="1"/>
</dbReference>
<keyword evidence="4" id="KW-0862">Zinc</keyword>
<dbReference type="GO" id="GO:0000978">
    <property type="term" value="F:RNA polymerase II cis-regulatory region sequence-specific DNA binding"/>
    <property type="evidence" value="ECO:0007669"/>
    <property type="project" value="TreeGrafter"/>
</dbReference>
<gene>
    <name evidence="9" type="ORF">PPACK8108_LOCUS4549</name>
</gene>
<dbReference type="GO" id="GO:0000981">
    <property type="term" value="F:DNA-binding transcription factor activity, RNA polymerase II-specific"/>
    <property type="evidence" value="ECO:0007669"/>
    <property type="project" value="TreeGrafter"/>
</dbReference>
<evidence type="ECO:0000313" key="10">
    <source>
        <dbReference type="Proteomes" id="UP001153365"/>
    </source>
</evidence>
<proteinExistence type="predicted"/>
<evidence type="ECO:0000256" key="4">
    <source>
        <dbReference type="ARBA" id="ARBA00022833"/>
    </source>
</evidence>